<feature type="compositionally biased region" description="Acidic residues" evidence="1">
    <location>
        <begin position="267"/>
        <end position="276"/>
    </location>
</feature>
<accession>A0A174U5U7</accession>
<feature type="domain" description="SGNH hydrolase-type esterase" evidence="3">
    <location>
        <begin position="107"/>
        <end position="224"/>
    </location>
</feature>
<evidence type="ECO:0000256" key="1">
    <source>
        <dbReference type="SAM" id="MobiDB-lite"/>
    </source>
</evidence>
<proteinExistence type="predicted"/>
<gene>
    <name evidence="4" type="ORF">ERS852551_03348</name>
</gene>
<keyword evidence="2" id="KW-0732">Signal</keyword>
<evidence type="ECO:0000313" key="5">
    <source>
        <dbReference type="Proteomes" id="UP000095765"/>
    </source>
</evidence>
<dbReference type="InterPro" id="IPR036514">
    <property type="entry name" value="SGNH_hydro_sf"/>
</dbReference>
<feature type="region of interest" description="Disordered" evidence="1">
    <location>
        <begin position="243"/>
        <end position="300"/>
    </location>
</feature>
<evidence type="ECO:0000259" key="3">
    <source>
        <dbReference type="Pfam" id="PF13472"/>
    </source>
</evidence>
<protein>
    <recommendedName>
        <fullName evidence="3">SGNH hydrolase-type esterase domain-containing protein</fullName>
    </recommendedName>
</protein>
<feature type="signal peptide" evidence="2">
    <location>
        <begin position="1"/>
        <end position="27"/>
    </location>
</feature>
<dbReference type="Gene3D" id="3.40.50.1110">
    <property type="entry name" value="SGNH hydrolase"/>
    <property type="match status" value="1"/>
</dbReference>
<dbReference type="RefSeq" id="WP_055245993.1">
    <property type="nucleotide sequence ID" value="NZ_CZBE01000030.1"/>
</dbReference>
<evidence type="ECO:0000313" key="4">
    <source>
        <dbReference type="EMBL" id="CUQ15438.1"/>
    </source>
</evidence>
<dbReference type="InterPro" id="IPR013830">
    <property type="entry name" value="SGNH_hydro"/>
</dbReference>
<reference evidence="4 5" key="1">
    <citation type="submission" date="2015-09" db="EMBL/GenBank/DDBJ databases">
        <authorList>
            <consortium name="Pathogen Informatics"/>
        </authorList>
    </citation>
    <scope>NUCLEOTIDE SEQUENCE [LARGE SCALE GENOMIC DNA]</scope>
    <source>
        <strain evidence="4 5">2789STDY5834939</strain>
    </source>
</reference>
<organism evidence="4 5">
    <name type="scientific">Anaerotruncus colihominis</name>
    <dbReference type="NCBI Taxonomy" id="169435"/>
    <lineage>
        <taxon>Bacteria</taxon>
        <taxon>Bacillati</taxon>
        <taxon>Bacillota</taxon>
        <taxon>Clostridia</taxon>
        <taxon>Eubacteriales</taxon>
        <taxon>Oscillospiraceae</taxon>
        <taxon>Anaerotruncus</taxon>
    </lineage>
</organism>
<evidence type="ECO:0000256" key="2">
    <source>
        <dbReference type="SAM" id="SignalP"/>
    </source>
</evidence>
<dbReference type="EMBL" id="CZBE01000030">
    <property type="protein sequence ID" value="CUQ15438.1"/>
    <property type="molecule type" value="Genomic_DNA"/>
</dbReference>
<feature type="chain" id="PRO_5008034520" description="SGNH hydrolase-type esterase domain-containing protein" evidence="2">
    <location>
        <begin position="28"/>
        <end position="300"/>
    </location>
</feature>
<dbReference type="Pfam" id="PF13472">
    <property type="entry name" value="Lipase_GDSL_2"/>
    <property type="match status" value="1"/>
</dbReference>
<dbReference type="Proteomes" id="UP000095765">
    <property type="component" value="Unassembled WGS sequence"/>
</dbReference>
<dbReference type="OrthoDB" id="1650541at2"/>
<sequence length="300" mass="32636">MKNLKQYFAAAVVVCALLLAMPSTAFATDGQRMPDSYFDDAVFVGDSISLKLRNYVYKQRAGDPGFLGSAQFLTVGGLGSGNVQLPITADSLHPVYNGEKMMLEDSVAASGAKKVYIMFGMNDIVPYGIDGAIENLDVLIGKILEKSPDVQIAVQSVTPILQNRQQKNLNNPNILLYNEQLEALCDARGYDFLDIGALMRDENGALIYEYCADAPGLGMHLSDAACVPWIEYLRTHPLSSGADLLTPASEEDAGQAVDPLLSRPDDFAEEQVDEPAGESFESGLKQPPQKRDPNRRLNAR</sequence>
<dbReference type="AlphaFoldDB" id="A0A174U5U7"/>
<dbReference type="SUPFAM" id="SSF52266">
    <property type="entry name" value="SGNH hydrolase"/>
    <property type="match status" value="1"/>
</dbReference>
<name>A0A174U5U7_9FIRM</name>
<feature type="compositionally biased region" description="Basic and acidic residues" evidence="1">
    <location>
        <begin position="289"/>
        <end position="300"/>
    </location>
</feature>